<dbReference type="STRING" id="1129374.AJE_01936"/>
<proteinExistence type="predicted"/>
<protein>
    <submittedName>
        <fullName evidence="1">Modulator of Rho-dependent transcription termination (ROF) superfamily protein</fullName>
    </submittedName>
</protein>
<name>H3ZAN4_9ALTE</name>
<evidence type="ECO:0000313" key="2">
    <source>
        <dbReference type="Proteomes" id="UP000012046"/>
    </source>
</evidence>
<dbReference type="InterPro" id="IPR038626">
    <property type="entry name" value="Rof-like_sf"/>
</dbReference>
<dbReference type="Gene3D" id="2.30.30.400">
    <property type="entry name" value="Rof-like"/>
    <property type="match status" value="1"/>
</dbReference>
<dbReference type="SUPFAM" id="SSF101744">
    <property type="entry name" value="Rof/RNase P subunit-like"/>
    <property type="match status" value="1"/>
</dbReference>
<gene>
    <name evidence="1" type="ORF">AJE_01936</name>
</gene>
<dbReference type="RefSeq" id="WP_008949418.1">
    <property type="nucleotide sequence ID" value="NZ_AHTH01000005.1"/>
</dbReference>
<dbReference type="AlphaFoldDB" id="H3ZAN4"/>
<dbReference type="eggNOG" id="COG4568">
    <property type="taxonomic scope" value="Bacteria"/>
</dbReference>
<keyword evidence="2" id="KW-1185">Reference proteome</keyword>
<sequence>MLDCDKHDYIEIVCLYRYPLLLTLHNGDMLSGTAIDTRYNTTRQECLVLQQQSTQQLLPLSQIRQLKVTIDNPHLQQLIF</sequence>
<accession>H3ZAN4</accession>
<dbReference type="InterPro" id="IPR009778">
    <property type="entry name" value="ROF"/>
</dbReference>
<dbReference type="Proteomes" id="UP000012046">
    <property type="component" value="Unassembled WGS sequence"/>
</dbReference>
<evidence type="ECO:0000313" key="1">
    <source>
        <dbReference type="EMBL" id="EHR41998.1"/>
    </source>
</evidence>
<dbReference type="InterPro" id="IPR023534">
    <property type="entry name" value="Rof/RNase_P-like"/>
</dbReference>
<organism evidence="1 2">
    <name type="scientific">Alishewanella jeotgali KCTC 22429</name>
    <dbReference type="NCBI Taxonomy" id="1129374"/>
    <lineage>
        <taxon>Bacteria</taxon>
        <taxon>Pseudomonadati</taxon>
        <taxon>Pseudomonadota</taxon>
        <taxon>Gammaproteobacteria</taxon>
        <taxon>Alteromonadales</taxon>
        <taxon>Alteromonadaceae</taxon>
        <taxon>Alishewanella</taxon>
    </lineage>
</organism>
<dbReference type="Pfam" id="PF07073">
    <property type="entry name" value="ROF"/>
    <property type="match status" value="1"/>
</dbReference>
<reference evidence="1 2" key="1">
    <citation type="journal article" date="2012" name="J. Bacteriol.">
        <title>Genome Sequence of Extracellular-Protease-Producing Alishewanella jeotgali Isolated from Traditional Korean Fermented Seafood.</title>
        <authorList>
            <person name="Jung J."/>
            <person name="Chun J."/>
            <person name="Park W."/>
        </authorList>
    </citation>
    <scope>NUCLEOTIDE SEQUENCE [LARGE SCALE GENOMIC DNA]</scope>
    <source>
        <strain evidence="1 2">KCTC 22429</strain>
    </source>
</reference>
<comment type="caution">
    <text evidence="1">The sequence shown here is derived from an EMBL/GenBank/DDBJ whole genome shotgun (WGS) entry which is preliminary data.</text>
</comment>
<dbReference type="PATRIC" id="fig|1129374.4.peg.389"/>
<dbReference type="EMBL" id="AHTH01000005">
    <property type="protein sequence ID" value="EHR41998.1"/>
    <property type="molecule type" value="Genomic_DNA"/>
</dbReference>